<dbReference type="AlphaFoldDB" id="A0A5N4E7S9"/>
<evidence type="ECO:0000313" key="2">
    <source>
        <dbReference type="Proteomes" id="UP000299084"/>
    </source>
</evidence>
<organism evidence="1 2">
    <name type="scientific">Camelus dromedarius</name>
    <name type="common">Dromedary</name>
    <name type="synonym">Arabian camel</name>
    <dbReference type="NCBI Taxonomy" id="9838"/>
    <lineage>
        <taxon>Eukaryota</taxon>
        <taxon>Metazoa</taxon>
        <taxon>Chordata</taxon>
        <taxon>Craniata</taxon>
        <taxon>Vertebrata</taxon>
        <taxon>Euteleostomi</taxon>
        <taxon>Mammalia</taxon>
        <taxon>Eutheria</taxon>
        <taxon>Laurasiatheria</taxon>
        <taxon>Artiodactyla</taxon>
        <taxon>Tylopoda</taxon>
        <taxon>Camelidae</taxon>
        <taxon>Camelus</taxon>
    </lineage>
</organism>
<reference evidence="1 2" key="1">
    <citation type="journal article" date="2019" name="Mol. Ecol. Resour.">
        <title>Improving Illumina assemblies with Hi-C and long reads: an example with the North African dromedary.</title>
        <authorList>
            <person name="Elbers J.P."/>
            <person name="Rogers M.F."/>
            <person name="Perelman P.L."/>
            <person name="Proskuryakova A.A."/>
            <person name="Serdyukova N.A."/>
            <person name="Johnson W.E."/>
            <person name="Horin P."/>
            <person name="Corander J."/>
            <person name="Murphy D."/>
            <person name="Burger P.A."/>
        </authorList>
    </citation>
    <scope>NUCLEOTIDE SEQUENCE [LARGE SCALE GENOMIC DNA]</scope>
    <source>
        <strain evidence="1">Drom800</strain>
        <tissue evidence="1">Blood</tissue>
    </source>
</reference>
<dbReference type="Proteomes" id="UP000299084">
    <property type="component" value="Unassembled WGS sequence"/>
</dbReference>
<comment type="caution">
    <text evidence="1">The sequence shown here is derived from an EMBL/GenBank/DDBJ whole genome shotgun (WGS) entry which is preliminary data.</text>
</comment>
<keyword evidence="2" id="KW-1185">Reference proteome</keyword>
<name>A0A5N4E7S9_CAMDR</name>
<accession>A0A5N4E7S9</accession>
<dbReference type="EMBL" id="JWIN03000005">
    <property type="protein sequence ID" value="KAB1279417.1"/>
    <property type="molecule type" value="Genomic_DNA"/>
</dbReference>
<sequence>MSGPADLTGETGVDRRCGEQCGWGGRGFFLEPGLVACGDHLIMIFLAGRLMAASCLLTPGRPWHHHDQVSKLGKLVEGKEWEWFVRGM</sequence>
<evidence type="ECO:0000313" key="1">
    <source>
        <dbReference type="EMBL" id="KAB1279417.1"/>
    </source>
</evidence>
<protein>
    <submittedName>
        <fullName evidence="1">Uncharacterized protein</fullName>
    </submittedName>
</protein>
<gene>
    <name evidence="1" type="ORF">Cadr_000007484</name>
</gene>
<proteinExistence type="predicted"/>